<dbReference type="PANTHER" id="PTHR43179:SF12">
    <property type="entry name" value="GALACTOFURANOSYLTRANSFERASE GLFT2"/>
    <property type="match status" value="1"/>
</dbReference>
<name>A0ABT7BBK8_9CYAN</name>
<dbReference type="Proteomes" id="UP001235849">
    <property type="component" value="Unassembled WGS sequence"/>
</dbReference>
<feature type="domain" description="Glycosyltransferase 2-like" evidence="5">
    <location>
        <begin position="13"/>
        <end position="142"/>
    </location>
</feature>
<gene>
    <name evidence="6" type="ORF">PMG25_20955</name>
</gene>
<evidence type="ECO:0000256" key="3">
    <source>
        <dbReference type="ARBA" id="ARBA00022676"/>
    </source>
</evidence>
<comment type="pathway">
    <text evidence="1">Cell wall biogenesis; cell wall polysaccharide biosynthesis.</text>
</comment>
<evidence type="ECO:0000256" key="1">
    <source>
        <dbReference type="ARBA" id="ARBA00004776"/>
    </source>
</evidence>
<dbReference type="Gene3D" id="3.90.550.10">
    <property type="entry name" value="Spore Coat Polysaccharide Biosynthesis Protein SpsA, Chain A"/>
    <property type="match status" value="1"/>
</dbReference>
<accession>A0ABT7BBK8</accession>
<reference evidence="6 7" key="1">
    <citation type="submission" date="2023-01" db="EMBL/GenBank/DDBJ databases">
        <title>Novel diversity within Roseofilum (Cyanobacteria; Desertifilaceae) from marine benthic mats with descriptions of four novel species.</title>
        <authorList>
            <person name="Wang Y."/>
            <person name="Berthold D.E."/>
            <person name="Hu J."/>
            <person name="Lefler F.W."/>
            <person name="Laughinghouse H.D. IV."/>
        </authorList>
    </citation>
    <scope>NUCLEOTIDE SEQUENCE [LARGE SCALE GENOMIC DNA]</scope>
    <source>
        <strain evidence="6 7">BLCC-M114</strain>
    </source>
</reference>
<proteinExistence type="inferred from homology"/>
<evidence type="ECO:0000313" key="6">
    <source>
        <dbReference type="EMBL" id="MDJ1176559.1"/>
    </source>
</evidence>
<evidence type="ECO:0000313" key="7">
    <source>
        <dbReference type="Proteomes" id="UP001235849"/>
    </source>
</evidence>
<evidence type="ECO:0000256" key="4">
    <source>
        <dbReference type="ARBA" id="ARBA00022679"/>
    </source>
</evidence>
<sequence length="302" mass="34609">MLIDQSIKMLYLLIVNYYSSDLILALLQSIPEADRANLKMIIVNNSPGDRTLHPLSQTYPNLTLLTAPENLGFGGGCNLGLNWIYERDRQSLVWLINPDTTLADAAIDYIQTCFQEHPNLAILGTQIQDSHGNPWFTQGQFNRWLGSLPHQHPISPSEHPTSKIFPSRWVSGCSLILNLARFPSCPQFDRHYFLYYEDNDLCERYFQQGYAIAVTQAILVTHQVSATSQKNIKAKLHHATYSKLYFLQQHGTALALLLNLGYLSLKLIADWMKQNGDQYQGRWQGLQQFLRSSWVFIFINLF</sequence>
<comment type="similarity">
    <text evidence="2">Belongs to the glycosyltransferase 2 family.</text>
</comment>
<protein>
    <submittedName>
        <fullName evidence="6">Glycosyltransferase</fullName>
        <ecNumber evidence="6">2.4.-.-</ecNumber>
    </submittedName>
</protein>
<dbReference type="GO" id="GO:0016757">
    <property type="term" value="F:glycosyltransferase activity"/>
    <property type="evidence" value="ECO:0007669"/>
    <property type="project" value="UniProtKB-KW"/>
</dbReference>
<dbReference type="RefSeq" id="WP_283768836.1">
    <property type="nucleotide sequence ID" value="NZ_JAQOSO010000109.1"/>
</dbReference>
<keyword evidence="7" id="KW-1185">Reference proteome</keyword>
<dbReference type="Pfam" id="PF00535">
    <property type="entry name" value="Glycos_transf_2"/>
    <property type="match status" value="1"/>
</dbReference>
<dbReference type="EC" id="2.4.-.-" evidence="6"/>
<dbReference type="PANTHER" id="PTHR43179">
    <property type="entry name" value="RHAMNOSYLTRANSFERASE WBBL"/>
    <property type="match status" value="1"/>
</dbReference>
<keyword evidence="3 6" id="KW-0328">Glycosyltransferase</keyword>
<comment type="caution">
    <text evidence="6">The sequence shown here is derived from an EMBL/GenBank/DDBJ whole genome shotgun (WGS) entry which is preliminary data.</text>
</comment>
<evidence type="ECO:0000256" key="2">
    <source>
        <dbReference type="ARBA" id="ARBA00006739"/>
    </source>
</evidence>
<dbReference type="InterPro" id="IPR001173">
    <property type="entry name" value="Glyco_trans_2-like"/>
</dbReference>
<dbReference type="EMBL" id="JAQOSO010000109">
    <property type="protein sequence ID" value="MDJ1176559.1"/>
    <property type="molecule type" value="Genomic_DNA"/>
</dbReference>
<dbReference type="SUPFAM" id="SSF53448">
    <property type="entry name" value="Nucleotide-diphospho-sugar transferases"/>
    <property type="match status" value="1"/>
</dbReference>
<dbReference type="InterPro" id="IPR029044">
    <property type="entry name" value="Nucleotide-diphossugar_trans"/>
</dbReference>
<evidence type="ECO:0000259" key="5">
    <source>
        <dbReference type="Pfam" id="PF00535"/>
    </source>
</evidence>
<keyword evidence="4 6" id="KW-0808">Transferase</keyword>
<organism evidence="6 7">
    <name type="scientific">Roseofilum capinflatum BLCC-M114</name>
    <dbReference type="NCBI Taxonomy" id="3022440"/>
    <lineage>
        <taxon>Bacteria</taxon>
        <taxon>Bacillati</taxon>
        <taxon>Cyanobacteriota</taxon>
        <taxon>Cyanophyceae</taxon>
        <taxon>Desertifilales</taxon>
        <taxon>Desertifilaceae</taxon>
        <taxon>Roseofilum</taxon>
        <taxon>Roseofilum capinflatum</taxon>
    </lineage>
</organism>